<organism evidence="3">
    <name type="scientific">Singulisphaera sp. Ch08</name>
    <dbReference type="NCBI Taxonomy" id="3120278"/>
    <lineage>
        <taxon>Bacteria</taxon>
        <taxon>Pseudomonadati</taxon>
        <taxon>Planctomycetota</taxon>
        <taxon>Planctomycetia</taxon>
        <taxon>Isosphaerales</taxon>
        <taxon>Isosphaeraceae</taxon>
        <taxon>Singulisphaera</taxon>
    </lineage>
</organism>
<evidence type="ECO:0000313" key="3">
    <source>
        <dbReference type="EMBL" id="XBH01846.1"/>
    </source>
</evidence>
<dbReference type="EMBL" id="CP155447">
    <property type="protein sequence ID" value="XBH01846.1"/>
    <property type="molecule type" value="Genomic_DNA"/>
</dbReference>
<gene>
    <name evidence="3" type="ORF">V5E97_26330</name>
</gene>
<name>A0AAU7CAV8_9BACT</name>
<dbReference type="RefSeq" id="WP_406694592.1">
    <property type="nucleotide sequence ID" value="NZ_CP155447.1"/>
</dbReference>
<dbReference type="InterPro" id="IPR045584">
    <property type="entry name" value="Pilin-like"/>
</dbReference>
<dbReference type="SUPFAM" id="SSF54523">
    <property type="entry name" value="Pili subunits"/>
    <property type="match status" value="1"/>
</dbReference>
<dbReference type="PANTHER" id="PTHR30093">
    <property type="entry name" value="GENERAL SECRETION PATHWAY PROTEIN G"/>
    <property type="match status" value="1"/>
</dbReference>
<dbReference type="PANTHER" id="PTHR30093:SF2">
    <property type="entry name" value="TYPE II SECRETION SYSTEM PROTEIN H"/>
    <property type="match status" value="1"/>
</dbReference>
<dbReference type="Pfam" id="PF07596">
    <property type="entry name" value="SBP_bac_10"/>
    <property type="match status" value="1"/>
</dbReference>
<accession>A0AAU7CAV8</accession>
<keyword evidence="1" id="KW-0812">Transmembrane</keyword>
<sequence length="338" mass="36617">MSVPGDGRGRRAFTLIELLVVIAIVGLLAGLLLVGVQASREAGRRLTCTNHLKQLALALQNYHTTFAVLPFGVGPDDDKTSATTGSLAARRYSAQTQMLLYLDQLSLFNAINFQVAPFFPYIDAQLGPQGEPGVNYTAGQTVVETFLCPSDRDSVDHRWGANNYRTCNGSSWAGRSGDGMFGQNAGIRYANITDGLSTTAAFSERCKVSGGRDPVDFLSLLVSRPNLWTEQSFHDWCISLTETEARGYFIDANGGKTWLEGNMNWTRYNHLMTPGRQSCKNGLTWEGVGMTATSRHSNGGVVLALGDGTVRFVSKGIDRSLWRALGTIGGGEIVGDNY</sequence>
<feature type="transmembrane region" description="Helical" evidence="1">
    <location>
        <begin position="12"/>
        <end position="36"/>
    </location>
</feature>
<feature type="domain" description="DUF1559" evidence="2">
    <location>
        <begin position="37"/>
        <end position="319"/>
    </location>
</feature>
<keyword evidence="1" id="KW-0472">Membrane</keyword>
<protein>
    <submittedName>
        <fullName evidence="3">DUF1559 domain-containing protein</fullName>
    </submittedName>
</protein>
<evidence type="ECO:0000256" key="1">
    <source>
        <dbReference type="SAM" id="Phobius"/>
    </source>
</evidence>
<dbReference type="NCBIfam" id="TIGR02532">
    <property type="entry name" value="IV_pilin_GFxxxE"/>
    <property type="match status" value="1"/>
</dbReference>
<dbReference type="InterPro" id="IPR012902">
    <property type="entry name" value="N_methyl_site"/>
</dbReference>
<keyword evidence="1" id="KW-1133">Transmembrane helix</keyword>
<reference evidence="3" key="1">
    <citation type="submission" date="2024-05" db="EMBL/GenBank/DDBJ databases">
        <title>Planctomycetes of the genus Singulisphaera possess chitinolytic capabilities.</title>
        <authorList>
            <person name="Ivanova A."/>
        </authorList>
    </citation>
    <scope>NUCLEOTIDE SEQUENCE</scope>
    <source>
        <strain evidence="3">Ch08T</strain>
    </source>
</reference>
<dbReference type="Pfam" id="PF07963">
    <property type="entry name" value="N_methyl"/>
    <property type="match status" value="1"/>
</dbReference>
<evidence type="ECO:0000259" key="2">
    <source>
        <dbReference type="Pfam" id="PF07596"/>
    </source>
</evidence>
<dbReference type="InterPro" id="IPR011453">
    <property type="entry name" value="DUF1559"/>
</dbReference>
<proteinExistence type="predicted"/>
<dbReference type="Gene3D" id="3.30.700.10">
    <property type="entry name" value="Glycoprotein, Type 4 Pilin"/>
    <property type="match status" value="1"/>
</dbReference>
<dbReference type="AlphaFoldDB" id="A0AAU7CAV8"/>